<dbReference type="AlphaFoldDB" id="A0A6I4USG9"/>
<sequence length="72" mass="7965">MDLHDFLAHTHELLTLIEDIERRQTAVAANLAELKALPASDALIASLLARLHKDHLTASGQLNRAIELLVDF</sequence>
<proteinExistence type="predicted"/>
<evidence type="ECO:0000313" key="1">
    <source>
        <dbReference type="EMBL" id="MXP41880.1"/>
    </source>
</evidence>
<organism evidence="1 2">
    <name type="scientific">Croceibacterium soli</name>
    <dbReference type="NCBI Taxonomy" id="1739690"/>
    <lineage>
        <taxon>Bacteria</taxon>
        <taxon>Pseudomonadati</taxon>
        <taxon>Pseudomonadota</taxon>
        <taxon>Alphaproteobacteria</taxon>
        <taxon>Sphingomonadales</taxon>
        <taxon>Erythrobacteraceae</taxon>
        <taxon>Croceibacterium</taxon>
    </lineage>
</organism>
<reference evidence="1 2" key="1">
    <citation type="submission" date="2019-12" db="EMBL/GenBank/DDBJ databases">
        <title>Genomic-based taxomic classification of the family Erythrobacteraceae.</title>
        <authorList>
            <person name="Xu L."/>
        </authorList>
    </citation>
    <scope>NUCLEOTIDE SEQUENCE [LARGE SCALE GENOMIC DNA]</scope>
    <source>
        <strain evidence="1 2">MCCC 1K02066</strain>
    </source>
</reference>
<evidence type="ECO:0000313" key="2">
    <source>
        <dbReference type="Proteomes" id="UP000469159"/>
    </source>
</evidence>
<dbReference type="Proteomes" id="UP000469159">
    <property type="component" value="Unassembled WGS sequence"/>
</dbReference>
<gene>
    <name evidence="1" type="ORF">GRI75_09525</name>
</gene>
<dbReference type="EMBL" id="WTYK01000004">
    <property type="protein sequence ID" value="MXP41880.1"/>
    <property type="molecule type" value="Genomic_DNA"/>
</dbReference>
<dbReference type="RefSeq" id="WP_160746713.1">
    <property type="nucleotide sequence ID" value="NZ_WTYK01000004.1"/>
</dbReference>
<protein>
    <submittedName>
        <fullName evidence="1">Uncharacterized protein</fullName>
    </submittedName>
</protein>
<accession>A0A6I4USG9</accession>
<name>A0A6I4USG9_9SPHN</name>
<keyword evidence="2" id="KW-1185">Reference proteome</keyword>
<comment type="caution">
    <text evidence="1">The sequence shown here is derived from an EMBL/GenBank/DDBJ whole genome shotgun (WGS) entry which is preliminary data.</text>
</comment>